<evidence type="ECO:0000256" key="6">
    <source>
        <dbReference type="ARBA" id="ARBA00023136"/>
    </source>
</evidence>
<feature type="transmembrane region" description="Helical" evidence="8">
    <location>
        <begin position="19"/>
        <end position="41"/>
    </location>
</feature>
<proteinExistence type="predicted"/>
<organism evidence="11 12">
    <name type="scientific">Actinomadura rugatobispora</name>
    <dbReference type="NCBI Taxonomy" id="1994"/>
    <lineage>
        <taxon>Bacteria</taxon>
        <taxon>Bacillati</taxon>
        <taxon>Actinomycetota</taxon>
        <taxon>Actinomycetes</taxon>
        <taxon>Streptosporangiales</taxon>
        <taxon>Thermomonosporaceae</taxon>
        <taxon>Actinomadura</taxon>
    </lineage>
</organism>
<dbReference type="SUPFAM" id="SSF52540">
    <property type="entry name" value="P-loop containing nucleoside triphosphate hydrolases"/>
    <property type="match status" value="1"/>
</dbReference>
<keyword evidence="3" id="KW-0547">Nucleotide-binding</keyword>
<dbReference type="Pfam" id="PF00005">
    <property type="entry name" value="ABC_tran"/>
    <property type="match status" value="1"/>
</dbReference>
<protein>
    <submittedName>
        <fullName evidence="11">Thiol reductant ABC exporter subunit CydD</fullName>
    </submittedName>
</protein>
<evidence type="ECO:0000256" key="8">
    <source>
        <dbReference type="SAM" id="Phobius"/>
    </source>
</evidence>
<feature type="region of interest" description="Disordered" evidence="7">
    <location>
        <begin position="559"/>
        <end position="592"/>
    </location>
</feature>
<dbReference type="PANTHER" id="PTHR24221">
    <property type="entry name" value="ATP-BINDING CASSETTE SUB-FAMILY B"/>
    <property type="match status" value="1"/>
</dbReference>
<feature type="domain" description="ABC transporter" evidence="9">
    <location>
        <begin position="343"/>
        <end position="575"/>
    </location>
</feature>
<dbReference type="EMBL" id="JBHSON010000023">
    <property type="protein sequence ID" value="MFC5747570.1"/>
    <property type="molecule type" value="Genomic_DNA"/>
</dbReference>
<keyword evidence="12" id="KW-1185">Reference proteome</keyword>
<dbReference type="Proteomes" id="UP001596074">
    <property type="component" value="Unassembled WGS sequence"/>
</dbReference>
<dbReference type="SMART" id="SM00382">
    <property type="entry name" value="AAA"/>
    <property type="match status" value="1"/>
</dbReference>
<accession>A0ABW1A2Z5</accession>
<dbReference type="InterPro" id="IPR011527">
    <property type="entry name" value="ABC1_TM_dom"/>
</dbReference>
<dbReference type="RefSeq" id="WP_378283188.1">
    <property type="nucleotide sequence ID" value="NZ_JBHSON010000023.1"/>
</dbReference>
<dbReference type="InterPro" id="IPR036640">
    <property type="entry name" value="ABC1_TM_sf"/>
</dbReference>
<feature type="transmembrane region" description="Helical" evidence="8">
    <location>
        <begin position="117"/>
        <end position="140"/>
    </location>
</feature>
<feature type="compositionally biased region" description="Gly residues" evidence="7">
    <location>
        <begin position="566"/>
        <end position="578"/>
    </location>
</feature>
<gene>
    <name evidence="11" type="primary">cydD</name>
    <name evidence="11" type="ORF">ACFPZN_18210</name>
</gene>
<evidence type="ECO:0000256" key="4">
    <source>
        <dbReference type="ARBA" id="ARBA00022840"/>
    </source>
</evidence>
<dbReference type="CDD" id="cd18584">
    <property type="entry name" value="ABC_6TM_AarD_CydD"/>
    <property type="match status" value="1"/>
</dbReference>
<evidence type="ECO:0000259" key="10">
    <source>
        <dbReference type="PROSITE" id="PS50929"/>
    </source>
</evidence>
<dbReference type="Gene3D" id="3.40.50.300">
    <property type="entry name" value="P-loop containing nucleotide triphosphate hydrolases"/>
    <property type="match status" value="1"/>
</dbReference>
<feature type="domain" description="ABC transmembrane type-1" evidence="10">
    <location>
        <begin position="21"/>
        <end position="288"/>
    </location>
</feature>
<dbReference type="SUPFAM" id="SSF90123">
    <property type="entry name" value="ABC transporter transmembrane region"/>
    <property type="match status" value="1"/>
</dbReference>
<feature type="transmembrane region" description="Helical" evidence="8">
    <location>
        <begin position="146"/>
        <end position="165"/>
    </location>
</feature>
<dbReference type="PROSITE" id="PS50929">
    <property type="entry name" value="ABC_TM1F"/>
    <property type="match status" value="1"/>
</dbReference>
<dbReference type="InterPro" id="IPR027417">
    <property type="entry name" value="P-loop_NTPase"/>
</dbReference>
<keyword evidence="4" id="KW-0067">ATP-binding</keyword>
<evidence type="ECO:0000313" key="11">
    <source>
        <dbReference type="EMBL" id="MFC5747570.1"/>
    </source>
</evidence>
<feature type="transmembrane region" description="Helical" evidence="8">
    <location>
        <begin position="53"/>
        <end position="74"/>
    </location>
</feature>
<evidence type="ECO:0000256" key="1">
    <source>
        <dbReference type="ARBA" id="ARBA00004651"/>
    </source>
</evidence>
<reference evidence="12" key="1">
    <citation type="journal article" date="2019" name="Int. J. Syst. Evol. Microbiol.">
        <title>The Global Catalogue of Microorganisms (GCM) 10K type strain sequencing project: providing services to taxonomists for standard genome sequencing and annotation.</title>
        <authorList>
            <consortium name="The Broad Institute Genomics Platform"/>
            <consortium name="The Broad Institute Genome Sequencing Center for Infectious Disease"/>
            <person name="Wu L."/>
            <person name="Ma J."/>
        </authorList>
    </citation>
    <scope>NUCLEOTIDE SEQUENCE [LARGE SCALE GENOMIC DNA]</scope>
    <source>
        <strain evidence="12">KCTC 42087</strain>
    </source>
</reference>
<evidence type="ECO:0000256" key="2">
    <source>
        <dbReference type="ARBA" id="ARBA00022692"/>
    </source>
</evidence>
<evidence type="ECO:0000256" key="3">
    <source>
        <dbReference type="ARBA" id="ARBA00022741"/>
    </source>
</evidence>
<evidence type="ECO:0000259" key="9">
    <source>
        <dbReference type="PROSITE" id="PS50893"/>
    </source>
</evidence>
<keyword evidence="2 8" id="KW-0812">Transmembrane</keyword>
<feature type="compositionally biased region" description="Basic and acidic residues" evidence="7">
    <location>
        <begin position="579"/>
        <end position="592"/>
    </location>
</feature>
<dbReference type="PANTHER" id="PTHR24221:SF590">
    <property type="entry name" value="COMPONENT LINKED WITH THE ASSEMBLY OF CYTOCHROME' TRANSPORT TRANSMEMBRANE ATP-BINDING PROTEIN ABC TRANSPORTER CYDD-RELATED"/>
    <property type="match status" value="1"/>
</dbReference>
<dbReference type="InterPro" id="IPR039421">
    <property type="entry name" value="Type_1_exporter"/>
</dbReference>
<comment type="caution">
    <text evidence="11">The sequence shown here is derived from an EMBL/GenBank/DDBJ whole genome shotgun (WGS) entry which is preliminary data.</text>
</comment>
<dbReference type="Pfam" id="PF00664">
    <property type="entry name" value="ABC_membrane"/>
    <property type="match status" value="1"/>
</dbReference>
<dbReference type="InterPro" id="IPR017871">
    <property type="entry name" value="ABC_transporter-like_CS"/>
</dbReference>
<keyword evidence="5 8" id="KW-1133">Transmembrane helix</keyword>
<dbReference type="Gene3D" id="1.20.1560.10">
    <property type="entry name" value="ABC transporter type 1, transmembrane domain"/>
    <property type="match status" value="1"/>
</dbReference>
<comment type="subcellular location">
    <subcellularLocation>
        <location evidence="1">Cell membrane</location>
        <topology evidence="1">Multi-pass membrane protein</topology>
    </subcellularLocation>
</comment>
<name>A0ABW1A2Z5_9ACTN</name>
<dbReference type="PROSITE" id="PS50893">
    <property type="entry name" value="ABC_TRANSPORTER_2"/>
    <property type="match status" value="1"/>
</dbReference>
<dbReference type="InterPro" id="IPR014216">
    <property type="entry name" value="ABC_transptr_CydD"/>
</dbReference>
<feature type="transmembrane region" description="Helical" evidence="8">
    <location>
        <begin position="225"/>
        <end position="245"/>
    </location>
</feature>
<evidence type="ECO:0000256" key="5">
    <source>
        <dbReference type="ARBA" id="ARBA00022989"/>
    </source>
</evidence>
<sequence length="592" mass="59728">MGGGEAVGRRLMGLLSRRVVVVLGAAAVLQGVLLVVQAELLARAIAGLDAAPLPYLAGAVAARALVAWLVTVVAGRSAAAVKRGLRGALLAAPGGGALPGGRVTLLTRGLDAVDPFFTGYVPQLVAACVVPVVVLGRLVAADWASALVVAVTVPLVPVFGALVGMRTAALTGRQWELLHRLGGHFRDVLAGLGTLRAHGRVGHQSGVVRRLADEHRRATVAALRVAFLSSLVLELVCALSVALVAVPVGLRLLGGEMALATGLLVLILTPEVYLPLRALGTRFHASAEGVAAAREAFAVIDGVAGSSAGSSGEGRPGAGGRAVVATRTPAPPPGGVAGRGPEIVFEEVTARYPGAVRPALEGVSLRVAAGERVAVTGPSGAGKSTLLLVALGLCPVESGRVLVDGVDLSELDLGAWRRMVGWVPQRPHLFAASVADNIRLGVPEADAASVERAAGAAEFVGALPQGYGTVLGERGAGLSAGQRQRLAVARAYLRGAPVMLLDEPTARLDVLSERLLVEAAGRLLEGRTAVVVAHRPALLSLVDRVVRVEGGRVVRDAPAGAAGADTGVGGGAGRGAGRGADRGAGRGDEEAA</sequence>
<keyword evidence="6 8" id="KW-0472">Membrane</keyword>
<evidence type="ECO:0000256" key="7">
    <source>
        <dbReference type="SAM" id="MobiDB-lite"/>
    </source>
</evidence>
<dbReference type="InterPro" id="IPR003439">
    <property type="entry name" value="ABC_transporter-like_ATP-bd"/>
</dbReference>
<dbReference type="NCBIfam" id="TIGR02857">
    <property type="entry name" value="CydD"/>
    <property type="match status" value="1"/>
</dbReference>
<evidence type="ECO:0000313" key="12">
    <source>
        <dbReference type="Proteomes" id="UP001596074"/>
    </source>
</evidence>
<dbReference type="InterPro" id="IPR003593">
    <property type="entry name" value="AAA+_ATPase"/>
</dbReference>
<dbReference type="PROSITE" id="PS00211">
    <property type="entry name" value="ABC_TRANSPORTER_1"/>
    <property type="match status" value="1"/>
</dbReference>